<dbReference type="InterPro" id="IPR037221">
    <property type="entry name" value="H-type_lectin_dom_sf"/>
</dbReference>
<organism evidence="1 2">
    <name type="scientific">Streptomyces halobius</name>
    <dbReference type="NCBI Taxonomy" id="2879846"/>
    <lineage>
        <taxon>Bacteria</taxon>
        <taxon>Bacillati</taxon>
        <taxon>Actinomycetota</taxon>
        <taxon>Actinomycetes</taxon>
        <taxon>Kitasatosporales</taxon>
        <taxon>Streptomycetaceae</taxon>
        <taxon>Streptomyces</taxon>
    </lineage>
</organism>
<accession>A0ABY4M1S5</accession>
<proteinExistence type="predicted"/>
<dbReference type="SUPFAM" id="SSF141086">
    <property type="entry name" value="Agglutinin HPA-like"/>
    <property type="match status" value="1"/>
</dbReference>
<dbReference type="Gene3D" id="2.60.40.2080">
    <property type="match status" value="1"/>
</dbReference>
<gene>
    <name evidence="1" type="ORF">K9S39_06935</name>
</gene>
<evidence type="ECO:0000313" key="2">
    <source>
        <dbReference type="Proteomes" id="UP000830115"/>
    </source>
</evidence>
<dbReference type="EMBL" id="CP086322">
    <property type="protein sequence ID" value="UQA91628.1"/>
    <property type="molecule type" value="Genomic_DNA"/>
</dbReference>
<evidence type="ECO:0000313" key="1">
    <source>
        <dbReference type="EMBL" id="UQA91628.1"/>
    </source>
</evidence>
<sequence length="376" mass="39645">MDATTGFPASFPYILAVDWEGTTEELVKVTAASGTTLTIERAFGGTSAQSHSLGAVVRHVYNAQDATDFRTHEDATGAVHGLTGDIVGTSDTQTISSKTFTSNILFNDSPEFEGGAVGNAIIRGRVAGDANPRYAVIADGGTAWGDGTNPVDVELFRNDVDVLATKDTFRVFRSAVGENAHSVRVTGDVASRLLIAADGKVLWGDGTNPQDVELFRDAVDVLATNDLFRVYRSVVGDNAVSVRLVGDAASRLLVNADGKTFWGDGTNTVDTNLYRSAANTLKTDDTFLAANMRAGRAQTPTPGASPAQTSVAVTFTTAMAGTPRITATPNSVSTDLNNSNIRWAIAGESATGFTINCWRDTDAATNFDWIAISDTE</sequence>
<keyword evidence="2" id="KW-1185">Reference proteome</keyword>
<protein>
    <submittedName>
        <fullName evidence="1">H-type lectin domain-containing protein</fullName>
    </submittedName>
</protein>
<dbReference type="RefSeq" id="WP_248862436.1">
    <property type="nucleotide sequence ID" value="NZ_CP086322.1"/>
</dbReference>
<dbReference type="Proteomes" id="UP000830115">
    <property type="component" value="Chromosome"/>
</dbReference>
<name>A0ABY4M1S5_9ACTN</name>
<reference evidence="1" key="1">
    <citation type="submission" date="2021-10" db="EMBL/GenBank/DDBJ databases">
        <title>Streptomyces nigrumlapis sp.nov.,an antimicrobial producing actinobacterium isolated from Black Gobi rocks.</title>
        <authorList>
            <person name="Wen Y."/>
            <person name="Zhang W."/>
            <person name="Liu X.G."/>
        </authorList>
    </citation>
    <scope>NUCLEOTIDE SEQUENCE</scope>
    <source>
        <strain evidence="1">ST13-2-2</strain>
    </source>
</reference>